<protein>
    <recommendedName>
        <fullName evidence="3">DUF2508 domain-containing protein</fullName>
    </recommendedName>
</protein>
<dbReference type="InterPro" id="IPR019644">
    <property type="entry name" value="DUF2508"/>
</dbReference>
<accession>A0A154BV12</accession>
<reference evidence="1 2" key="1">
    <citation type="submission" date="2016-02" db="EMBL/GenBank/DDBJ databases">
        <title>Anaerosporomusa subterraneum gen. nov., sp. nov., a spore-forming obligate anaerobe isolated from saprolite.</title>
        <authorList>
            <person name="Choi J.K."/>
            <person name="Shah M."/>
            <person name="Yee N."/>
        </authorList>
    </citation>
    <scope>NUCLEOTIDE SEQUENCE [LARGE SCALE GENOMIC DNA]</scope>
    <source>
        <strain evidence="1 2">RU4</strain>
    </source>
</reference>
<dbReference type="STRING" id="1794912.AXX12_17020"/>
<evidence type="ECO:0008006" key="3">
    <source>
        <dbReference type="Google" id="ProtNLM"/>
    </source>
</evidence>
<dbReference type="OrthoDB" id="1809893at2"/>
<keyword evidence="2" id="KW-1185">Reference proteome</keyword>
<sequence>MKAKWLEHLNSLLNPENWLANDTLPVVHEADLSEIVEAARQDWLMAQRYYDNVSDPDLVDHAVYQIQAAEKKYAYLLKEARRQGITHSPFPTRDDR</sequence>
<dbReference type="EMBL" id="LSGP01000006">
    <property type="protein sequence ID" value="KYZ77772.1"/>
    <property type="molecule type" value="Genomic_DNA"/>
</dbReference>
<name>A0A154BV12_ANASB</name>
<evidence type="ECO:0000313" key="1">
    <source>
        <dbReference type="EMBL" id="KYZ77772.1"/>
    </source>
</evidence>
<dbReference type="RefSeq" id="WP_066237540.1">
    <property type="nucleotide sequence ID" value="NZ_LSGP01000006.1"/>
</dbReference>
<dbReference type="Proteomes" id="UP000076268">
    <property type="component" value="Unassembled WGS sequence"/>
</dbReference>
<organism evidence="1 2">
    <name type="scientific">Anaerosporomusa subterranea</name>
    <dbReference type="NCBI Taxonomy" id="1794912"/>
    <lineage>
        <taxon>Bacteria</taxon>
        <taxon>Bacillati</taxon>
        <taxon>Bacillota</taxon>
        <taxon>Negativicutes</taxon>
        <taxon>Acetonemataceae</taxon>
        <taxon>Anaerosporomusa</taxon>
    </lineage>
</organism>
<gene>
    <name evidence="1" type="ORF">AXX12_17020</name>
</gene>
<evidence type="ECO:0000313" key="2">
    <source>
        <dbReference type="Proteomes" id="UP000076268"/>
    </source>
</evidence>
<comment type="caution">
    <text evidence="1">The sequence shown here is derived from an EMBL/GenBank/DDBJ whole genome shotgun (WGS) entry which is preliminary data.</text>
</comment>
<dbReference type="Pfam" id="PF10704">
    <property type="entry name" value="DUF2508"/>
    <property type="match status" value="1"/>
</dbReference>
<proteinExistence type="predicted"/>
<dbReference type="AlphaFoldDB" id="A0A154BV12"/>